<evidence type="ECO:0000256" key="1">
    <source>
        <dbReference type="ARBA" id="ARBA00023125"/>
    </source>
</evidence>
<dbReference type="PANTHER" id="PTHR46558">
    <property type="entry name" value="TRACRIPTIONAL REGULATORY PROTEIN-RELATED-RELATED"/>
    <property type="match status" value="1"/>
</dbReference>
<feature type="transmembrane region" description="Helical" evidence="2">
    <location>
        <begin position="75"/>
        <end position="96"/>
    </location>
</feature>
<gene>
    <name evidence="4" type="ORF">BU607_06060</name>
</gene>
<organism evidence="4 5">
    <name type="scientific">Staphylococcus auricularis</name>
    <dbReference type="NCBI Taxonomy" id="29379"/>
    <lineage>
        <taxon>Bacteria</taxon>
        <taxon>Bacillati</taxon>
        <taxon>Bacillota</taxon>
        <taxon>Bacilli</taxon>
        <taxon>Bacillales</taxon>
        <taxon>Staphylococcaceae</taxon>
        <taxon>Staphylococcus</taxon>
    </lineage>
</organism>
<comment type="caution">
    <text evidence="4">The sequence shown here is derived from an EMBL/GenBank/DDBJ whole genome shotgun (WGS) entry which is preliminary data.</text>
</comment>
<dbReference type="CDD" id="cd00093">
    <property type="entry name" value="HTH_XRE"/>
    <property type="match status" value="1"/>
</dbReference>
<dbReference type="InterPro" id="IPR010982">
    <property type="entry name" value="Lambda_DNA-bd_dom_sf"/>
</dbReference>
<evidence type="ECO:0000313" key="4">
    <source>
        <dbReference type="EMBL" id="PTH18161.1"/>
    </source>
</evidence>
<feature type="transmembrane region" description="Helical" evidence="2">
    <location>
        <begin position="102"/>
        <end position="123"/>
    </location>
</feature>
<dbReference type="PANTHER" id="PTHR46558:SF15">
    <property type="entry name" value="HELIX-TURN-HELIX DOMAIN PROTEIN"/>
    <property type="match status" value="1"/>
</dbReference>
<keyword evidence="1" id="KW-0238">DNA-binding</keyword>
<dbReference type="Gene3D" id="1.10.260.40">
    <property type="entry name" value="lambda repressor-like DNA-binding domains"/>
    <property type="match status" value="1"/>
</dbReference>
<dbReference type="Proteomes" id="UP000242694">
    <property type="component" value="Unassembled WGS sequence"/>
</dbReference>
<evidence type="ECO:0000259" key="3">
    <source>
        <dbReference type="PROSITE" id="PS50943"/>
    </source>
</evidence>
<feature type="domain" description="HTH cro/C1-type" evidence="3">
    <location>
        <begin position="6"/>
        <end position="60"/>
    </location>
</feature>
<evidence type="ECO:0000256" key="2">
    <source>
        <dbReference type="SAM" id="Phobius"/>
    </source>
</evidence>
<dbReference type="InterPro" id="IPR001387">
    <property type="entry name" value="Cro/C1-type_HTH"/>
</dbReference>
<dbReference type="SUPFAM" id="SSF47413">
    <property type="entry name" value="lambda repressor-like DNA-binding domains"/>
    <property type="match status" value="1"/>
</dbReference>
<feature type="transmembrane region" description="Helical" evidence="2">
    <location>
        <begin position="130"/>
        <end position="149"/>
    </location>
</feature>
<evidence type="ECO:0000313" key="5">
    <source>
        <dbReference type="Proteomes" id="UP000242694"/>
    </source>
</evidence>
<keyword evidence="2" id="KW-0472">Membrane</keyword>
<proteinExistence type="predicted"/>
<dbReference type="Pfam" id="PF01381">
    <property type="entry name" value="HTH_3"/>
    <property type="match status" value="1"/>
</dbReference>
<reference evidence="4 5" key="1">
    <citation type="journal article" date="2016" name="Front. Microbiol.">
        <title>Comprehensive Phylogenetic Analysis of Bovine Non-aureus Staphylococci Species Based on Whole-Genome Sequencing.</title>
        <authorList>
            <person name="Naushad S."/>
            <person name="Barkema H.W."/>
            <person name="Luby C."/>
            <person name="Condas L.A."/>
            <person name="Nobrega D.B."/>
            <person name="Carson D.A."/>
            <person name="De Buck J."/>
        </authorList>
    </citation>
    <scope>NUCLEOTIDE SEQUENCE [LARGE SCALE GENOMIC DNA]</scope>
    <source>
        <strain evidence="4 5">SNUC 993</strain>
    </source>
</reference>
<protein>
    <submittedName>
        <fullName evidence="4">XRE family transcriptional regulator</fullName>
    </submittedName>
</protein>
<dbReference type="PROSITE" id="PS50943">
    <property type="entry name" value="HTH_CROC1"/>
    <property type="match status" value="1"/>
</dbReference>
<keyword evidence="2" id="KW-0812">Transmembrane</keyword>
<accession>A0ABX5IDZ7</accession>
<sequence>MLAEYLKEARKNKDLTQEEVAQKLFVTRQTISRWEQGVTLPNVYVLEALSSIYDVPLENLINGISEEKEDKKMNYFALFGSIVFNVLLFSIVILVALSSILIMWSLVVMFTLSPFVYLATVFLQIQPFELFELLLSFGFFAIGIILIPVCYKVSRALFKYFKIYLKYNHKAILTDYSESTK</sequence>
<dbReference type="EMBL" id="PZDI01000023">
    <property type="protein sequence ID" value="PTH18161.1"/>
    <property type="molecule type" value="Genomic_DNA"/>
</dbReference>
<name>A0ABX5IDZ7_9STAP</name>
<dbReference type="SMART" id="SM00530">
    <property type="entry name" value="HTH_XRE"/>
    <property type="match status" value="1"/>
</dbReference>
<keyword evidence="2" id="KW-1133">Transmembrane helix</keyword>
<keyword evidence="5" id="KW-1185">Reference proteome</keyword>
<dbReference type="RefSeq" id="WP_107391789.1">
    <property type="nucleotide sequence ID" value="NZ_JAHCOE010000008.1"/>
</dbReference>